<comment type="caution">
    <text evidence="1">The sequence shown here is derived from an EMBL/GenBank/DDBJ whole genome shotgun (WGS) entry which is preliminary data.</text>
</comment>
<dbReference type="EMBL" id="VSSQ01012864">
    <property type="protein sequence ID" value="MPM50208.1"/>
    <property type="molecule type" value="Genomic_DNA"/>
</dbReference>
<accession>A0A645ABX8</accession>
<organism evidence="1">
    <name type="scientific">bioreactor metagenome</name>
    <dbReference type="NCBI Taxonomy" id="1076179"/>
    <lineage>
        <taxon>unclassified sequences</taxon>
        <taxon>metagenomes</taxon>
        <taxon>ecological metagenomes</taxon>
    </lineage>
</organism>
<name>A0A645ABX8_9ZZZZ</name>
<sequence>MAGNIPGMKTVKRLLSEQDVLGCSKVKMVMDRGASSGDNLTPPFTEDVAAKEKRLSGFFALLTTETMDAVTALELYRSKFLVEKAFGNLKERLSMSRSLFSSEQIPEGKLFVEFAALIYLSGIKNRMQDAGLFRCPGMTREFPYKEREDKLQLIDDLG</sequence>
<proteinExistence type="predicted"/>
<gene>
    <name evidence="1" type="ORF">SDC9_96944</name>
</gene>
<reference evidence="1" key="1">
    <citation type="submission" date="2019-08" db="EMBL/GenBank/DDBJ databases">
        <authorList>
            <person name="Kucharzyk K."/>
            <person name="Murdoch R.W."/>
            <person name="Higgins S."/>
            <person name="Loffler F."/>
        </authorList>
    </citation>
    <scope>NUCLEOTIDE SEQUENCE</scope>
</reference>
<protein>
    <recommendedName>
        <fullName evidence="2">Transposase IS4-like domain-containing protein</fullName>
    </recommendedName>
</protein>
<dbReference type="AlphaFoldDB" id="A0A645ABX8"/>
<evidence type="ECO:0008006" key="2">
    <source>
        <dbReference type="Google" id="ProtNLM"/>
    </source>
</evidence>
<evidence type="ECO:0000313" key="1">
    <source>
        <dbReference type="EMBL" id="MPM50208.1"/>
    </source>
</evidence>